<comment type="similarity">
    <text evidence="1">Belongs to the iron-sulfur cluster assembly SufBD family.</text>
</comment>
<evidence type="ECO:0000256" key="2">
    <source>
        <dbReference type="SAM" id="MobiDB-lite"/>
    </source>
</evidence>
<gene>
    <name evidence="4" type="primary">sufD</name>
    <name evidence="4" type="ORF">LWF01_08200</name>
</gene>
<dbReference type="InterPro" id="IPR000825">
    <property type="entry name" value="SUF_FeS_clus_asmbl_SufBD_core"/>
</dbReference>
<dbReference type="InterPro" id="IPR011542">
    <property type="entry name" value="SUF_FeS_clus_asmbl_SufD"/>
</dbReference>
<dbReference type="Proteomes" id="UP001209083">
    <property type="component" value="Chromosome"/>
</dbReference>
<dbReference type="InterPro" id="IPR037284">
    <property type="entry name" value="SUF_FeS_clus_asmbl_SufBD_sf"/>
</dbReference>
<evidence type="ECO:0000313" key="5">
    <source>
        <dbReference type="Proteomes" id="UP001209083"/>
    </source>
</evidence>
<dbReference type="NCBIfam" id="TIGR01981">
    <property type="entry name" value="sufD"/>
    <property type="match status" value="1"/>
</dbReference>
<sequence length="388" mass="42022">MSQQHGNVAHSHGAGTEIPKQSRDERIRSINPADYPAINGREEEWRFTPLARLRGLDTAELTGPAPKLEVKSPAEVNVETVGRDDARIGTSGLPDEKIASSAWASFKEATVVTIPREVEASSEVQLTYTGTELTPAAAHTVINAEAFSKAVVVVDYRGSAVLADNLEIIVGDSASLTVVAIHDWDDDAVHLAAHHAKVGRDAKLKHIAITLGGNLVRLTPNGTYAGPGGELEMLGVYFADAGQHFEQRLFVDHATESCTSNVKYKGALQGDGAHTIWVGDVLIRPTAIGINTYELNRNLVLTDGARADSVPNLEIETGEIEGAGHASATGRFDEEHLFYLRSRGISETEARRLVVRGFFNEVIQQIRVPDVERRLSDAIELELARSMV</sequence>
<feature type="domain" description="SUF system FeS cluster assembly SufBD core" evidence="3">
    <location>
        <begin position="134"/>
        <end position="358"/>
    </location>
</feature>
<dbReference type="PANTHER" id="PTHR43575:SF1">
    <property type="entry name" value="PROTEIN ABCI7, CHLOROPLASTIC"/>
    <property type="match status" value="1"/>
</dbReference>
<evidence type="ECO:0000259" key="3">
    <source>
        <dbReference type="Pfam" id="PF01458"/>
    </source>
</evidence>
<dbReference type="Pfam" id="PF01458">
    <property type="entry name" value="SUFBD_core"/>
    <property type="match status" value="1"/>
</dbReference>
<protein>
    <submittedName>
        <fullName evidence="4">Fe-S cluster assembly protein SufD</fullName>
    </submittedName>
</protein>
<accession>A0ABY8R0B8</accession>
<evidence type="ECO:0000313" key="4">
    <source>
        <dbReference type="EMBL" id="WGW14039.1"/>
    </source>
</evidence>
<keyword evidence="5" id="KW-1185">Reference proteome</keyword>
<proteinExistence type="inferred from homology"/>
<reference evidence="4 5" key="1">
    <citation type="submission" date="2023-05" db="EMBL/GenBank/DDBJ databases">
        <title>Lithophilousrod everest ZFBP1038 complete genpme.</title>
        <authorList>
            <person name="Tian M."/>
        </authorList>
    </citation>
    <scope>NUCLEOTIDE SEQUENCE [LARGE SCALE GENOMIC DNA]</scope>
    <source>
        <strain evidence="4 5">ZFBP1038</strain>
    </source>
</reference>
<organism evidence="4 5">
    <name type="scientific">Saxibacter everestensis</name>
    <dbReference type="NCBI Taxonomy" id="2909229"/>
    <lineage>
        <taxon>Bacteria</taxon>
        <taxon>Bacillati</taxon>
        <taxon>Actinomycetota</taxon>
        <taxon>Actinomycetes</taxon>
        <taxon>Micrococcales</taxon>
        <taxon>Brevibacteriaceae</taxon>
        <taxon>Saxibacter</taxon>
    </lineage>
</organism>
<dbReference type="PANTHER" id="PTHR43575">
    <property type="entry name" value="PROTEIN ABCI7, CHLOROPLASTIC"/>
    <property type="match status" value="1"/>
</dbReference>
<feature type="region of interest" description="Disordered" evidence="2">
    <location>
        <begin position="1"/>
        <end position="35"/>
    </location>
</feature>
<dbReference type="InterPro" id="IPR055346">
    <property type="entry name" value="Fe-S_cluster_assembly_SufBD"/>
</dbReference>
<dbReference type="EMBL" id="CP090958">
    <property type="protein sequence ID" value="WGW14039.1"/>
    <property type="molecule type" value="Genomic_DNA"/>
</dbReference>
<evidence type="ECO:0000256" key="1">
    <source>
        <dbReference type="ARBA" id="ARBA00043967"/>
    </source>
</evidence>
<dbReference type="SUPFAM" id="SSF101960">
    <property type="entry name" value="Stabilizer of iron transporter SufD"/>
    <property type="match status" value="1"/>
</dbReference>
<name>A0ABY8R0B8_9MICO</name>